<dbReference type="PIRSF" id="PIRSF037442">
    <property type="entry name" value="UCP037442_abhydr"/>
    <property type="match status" value="1"/>
</dbReference>
<dbReference type="Gene3D" id="3.40.50.1820">
    <property type="entry name" value="alpha/beta hydrolase"/>
    <property type="match status" value="1"/>
</dbReference>
<evidence type="ECO:0000313" key="2">
    <source>
        <dbReference type="EMBL" id="SDL74954.1"/>
    </source>
</evidence>
<dbReference type="InterPro" id="IPR051044">
    <property type="entry name" value="MAG_DAG_Lipase"/>
</dbReference>
<proteinExistence type="predicted"/>
<keyword evidence="2" id="KW-0378">Hydrolase</keyword>
<protein>
    <submittedName>
        <fullName evidence="2">Predicted alpha/beta hydrolase</fullName>
    </submittedName>
</protein>
<evidence type="ECO:0000259" key="1">
    <source>
        <dbReference type="Pfam" id="PF12146"/>
    </source>
</evidence>
<evidence type="ECO:0000313" key="3">
    <source>
        <dbReference type="Proteomes" id="UP000199063"/>
    </source>
</evidence>
<feature type="domain" description="Serine aminopeptidase S33" evidence="1">
    <location>
        <begin position="29"/>
        <end position="142"/>
    </location>
</feature>
<dbReference type="GeneID" id="40827493"/>
<dbReference type="SUPFAM" id="SSF53474">
    <property type="entry name" value="alpha/beta-Hydrolases"/>
    <property type="match status" value="1"/>
</dbReference>
<dbReference type="PANTHER" id="PTHR11614">
    <property type="entry name" value="PHOSPHOLIPASE-RELATED"/>
    <property type="match status" value="1"/>
</dbReference>
<name>A0A1G9MLE6_9ACTN</name>
<dbReference type="InterPro" id="IPR029058">
    <property type="entry name" value="AB_hydrolase_fold"/>
</dbReference>
<dbReference type="EMBL" id="FNHI01000001">
    <property type="protein sequence ID" value="SDL74954.1"/>
    <property type="molecule type" value="Genomic_DNA"/>
</dbReference>
<reference evidence="3" key="1">
    <citation type="submission" date="2016-10" db="EMBL/GenBank/DDBJ databases">
        <authorList>
            <person name="Varghese N."/>
            <person name="Submissions S."/>
        </authorList>
    </citation>
    <scope>NUCLEOTIDE SEQUENCE [LARGE SCALE GENOMIC DNA]</scope>
    <source>
        <strain evidence="3">CGMCC 4.7042</strain>
    </source>
</reference>
<dbReference type="STRING" id="1196353.SAMN05444921_101155"/>
<dbReference type="Proteomes" id="UP000199063">
    <property type="component" value="Unassembled WGS sequence"/>
</dbReference>
<organism evidence="2 3">
    <name type="scientific">Streptomyces wuyuanensis</name>
    <dbReference type="NCBI Taxonomy" id="1196353"/>
    <lineage>
        <taxon>Bacteria</taxon>
        <taxon>Bacillati</taxon>
        <taxon>Actinomycetota</taxon>
        <taxon>Actinomycetes</taxon>
        <taxon>Kitasatosporales</taxon>
        <taxon>Streptomycetaceae</taxon>
        <taxon>Streptomyces</taxon>
    </lineage>
</organism>
<dbReference type="RefSeq" id="WP_167745929.1">
    <property type="nucleotide sequence ID" value="NZ_FNHI01000001.1"/>
</dbReference>
<dbReference type="Pfam" id="PF12146">
    <property type="entry name" value="Hydrolase_4"/>
    <property type="match status" value="1"/>
</dbReference>
<dbReference type="AlphaFoldDB" id="A0A1G9MLE6"/>
<dbReference type="InterPro" id="IPR022742">
    <property type="entry name" value="Hydrolase_4"/>
</dbReference>
<dbReference type="InterPro" id="IPR017208">
    <property type="entry name" value="UCP037442_abhydr"/>
</dbReference>
<dbReference type="GO" id="GO:0016787">
    <property type="term" value="F:hydrolase activity"/>
    <property type="evidence" value="ECO:0007669"/>
    <property type="project" value="UniProtKB-KW"/>
</dbReference>
<keyword evidence="3" id="KW-1185">Reference proteome</keyword>
<accession>A0A1G9MLE6</accession>
<gene>
    <name evidence="2" type="ORF">SAMN05444921_101155</name>
</gene>
<sequence length="284" mass="30483">MSEAPDLIEVPLEDTTARLVGRVTEPAGEPLAVVLLWPALGVTASYYDPFCSELAERGIAVVAADLRGQGASRPRAGRSSRDGYQDLAAVDWPAMVAAVRERFPSVPLHLLGHSIGGQASVLYAAREPKGVDGLLFVAAGSVDHRGFPGIHGVRILLSTQLVALIGTVWGYFPGHRLGFGGRQPARRMRDWARICRTGRFRPSGADVDYEALLPQVRLPVLAISVEGDDLAPVTAVDRLCAKLPGASVDRWHYAPAEGPAPGHIRWARSGADLAARIHTWITSR</sequence>